<feature type="domain" description="Schizont-infected cell agglutination extracellular beta" evidence="2">
    <location>
        <begin position="202"/>
        <end position="375"/>
    </location>
</feature>
<gene>
    <name evidence="4" type="ORF">PCOAH_00001440</name>
</gene>
<name>A0A1B1DT10_9APIC</name>
<evidence type="ECO:0000313" key="5">
    <source>
        <dbReference type="Proteomes" id="UP000092716"/>
    </source>
</evidence>
<dbReference type="AlphaFoldDB" id="A0A1B1DT10"/>
<dbReference type="Pfam" id="PF12878">
    <property type="entry name" value="SICA_beta"/>
    <property type="match status" value="2"/>
</dbReference>
<evidence type="ECO:0000256" key="1">
    <source>
        <dbReference type="SAM" id="MobiDB-lite"/>
    </source>
</evidence>
<evidence type="ECO:0000259" key="2">
    <source>
        <dbReference type="Pfam" id="PF12878"/>
    </source>
</evidence>
<dbReference type="InterPro" id="IPR024288">
    <property type="entry name" value="SICA_C"/>
</dbReference>
<dbReference type="InterPro" id="IPR024285">
    <property type="entry name" value="SICA_extracell_b"/>
</dbReference>
<dbReference type="GeneID" id="30906863"/>
<feature type="domain" description="Schizont-infected cell agglutination C-terminal" evidence="3">
    <location>
        <begin position="602"/>
        <end position="720"/>
    </location>
</feature>
<dbReference type="RefSeq" id="XP_019912420.1">
    <property type="nucleotide sequence ID" value="XM_020056961.1"/>
</dbReference>
<feature type="region of interest" description="Disordered" evidence="1">
    <location>
        <begin position="425"/>
        <end position="488"/>
    </location>
</feature>
<feature type="domain" description="Schizont-infected cell agglutination extracellular beta" evidence="2">
    <location>
        <begin position="16"/>
        <end position="161"/>
    </location>
</feature>
<organism evidence="4 5">
    <name type="scientific">Plasmodium coatneyi</name>
    <dbReference type="NCBI Taxonomy" id="208452"/>
    <lineage>
        <taxon>Eukaryota</taxon>
        <taxon>Sar</taxon>
        <taxon>Alveolata</taxon>
        <taxon>Apicomplexa</taxon>
        <taxon>Aconoidasida</taxon>
        <taxon>Haemosporida</taxon>
        <taxon>Plasmodiidae</taxon>
        <taxon>Plasmodium</taxon>
    </lineage>
</organism>
<dbReference type="OrthoDB" id="376328at2759"/>
<dbReference type="Proteomes" id="UP000092716">
    <property type="component" value="Chromosome 1"/>
</dbReference>
<evidence type="ECO:0000259" key="3">
    <source>
        <dbReference type="Pfam" id="PF12879"/>
    </source>
</evidence>
<feature type="compositionally biased region" description="Low complexity" evidence="1">
    <location>
        <begin position="436"/>
        <end position="451"/>
    </location>
</feature>
<reference evidence="5" key="1">
    <citation type="submission" date="2016-06" db="EMBL/GenBank/DDBJ databases">
        <title>First high quality genome sequence of Plasmodium coatneyi using continuous long reads from single molecule, real-time sequencing.</title>
        <authorList>
            <person name="Chien J.-T."/>
            <person name="Pakala S.B."/>
            <person name="Geraldo J.A."/>
            <person name="Lapp S.A."/>
            <person name="Barnwell J.W."/>
            <person name="Kissinger J.C."/>
            <person name="Galinski M.R."/>
            <person name="Humphrey J.C."/>
        </authorList>
    </citation>
    <scope>NUCLEOTIDE SEQUENCE [LARGE SCALE GENOMIC DNA]</scope>
    <source>
        <strain evidence="5">Hackeri</strain>
    </source>
</reference>
<accession>A0A1B1DT10</accession>
<evidence type="ECO:0000313" key="4">
    <source>
        <dbReference type="EMBL" id="ANQ05725.1"/>
    </source>
</evidence>
<dbReference type="VEuPathDB" id="PlasmoDB:PCOAH_00001440"/>
<protein>
    <submittedName>
        <fullName evidence="4">SICA antigen</fullName>
    </submittedName>
</protein>
<proteinExistence type="predicted"/>
<dbReference type="KEGG" id="pcot:PCOAH_00001440"/>
<dbReference type="Pfam" id="PF12879">
    <property type="entry name" value="SICA_C"/>
    <property type="match status" value="1"/>
</dbReference>
<dbReference type="EMBL" id="CP016239">
    <property type="protein sequence ID" value="ANQ05725.1"/>
    <property type="molecule type" value="Genomic_DNA"/>
</dbReference>
<keyword evidence="5" id="KW-1185">Reference proteome</keyword>
<sequence>MCFIHSNVPGSSINTRSTFWDKDVQKRLGDLSSAMTNGGTTDHASCNDITVTDGSSVESNKQACNYIVRGLEHIYRIQKEGDRTNAENIRKSDDNQLFTRTMNCVLLNAYADRLEQQSPCSQNEGVKHAFNAGNQLWNTICKNNGDTNCVPCKREPNFDCEIEYKNKSYNDKTEVKDEVEKLLQQNGQITNSLSTISSTNNTLCQRVQCVTVKWFKDRIYSEYRKQDWCTFWRENDVGKVLRDLSTAMKNGSKTDDKYCDDITVTDGTSNPQANKKACNFIARGLEDIYKIEPYGGWTGNGAEEKKKKNNNQQFYRTIGCAFLNVYADMLEKLPCVSNDVVQKAFGKSDQIKTNSTTCKTDPNCVTCTREKNLKCTLSVEDNLLNKVKGTSCEGDKQNIHKKLGKMLNPNENGDPKVRQALKEINNICPPPPSVKPATAAKPVEAPAAAAPSGRSDGDTEPVPVLPPGVPSGPQQADSNKAQPGKTPQIKADKVDISMPEAGGQAHIEITPGVLTQQVLLLLLQLIKVLVIPAQDPHMLLQISQDNLPVLLVQVVFQVRVLVPRVLVVTVKVVLQVATVKVQVLWYLVFHLQVSQVLQYFFLGKRRKRHRRAHQVSGSPPLGELLAHVDDQADGPRAYTLVKERRQRKSTPTGITKRPKKQGVGHRMIIDIHLEVLDECQKSDLHSTKEDFLKIIVEEFMGSEFIKEEKTREEVVPKEQVPSLYSGFRV</sequence>